<sequence length="215" mass="24966">MHILKYFLLITTCTAYFFPQTFAVEVTKVNITKLEHRANQDSAEDQYNLGQLYEKTNNQGITQDYFKAIEWYTKAANQGLAKAQYSLGKLYEKSQGVPQDYAKAVELYTKAANQGLVDAQYSLGQLYEKKHQNMPQDYTKAIEWYTKAANQKIILNKNNIASYAIPRNSYYRIVNLISSADFKKSQNIPIIKEFFKQDCLKQHQNSCDFYKKLNN</sequence>
<evidence type="ECO:0000256" key="1">
    <source>
        <dbReference type="SAM" id="SignalP"/>
    </source>
</evidence>
<evidence type="ECO:0000313" key="2">
    <source>
        <dbReference type="EMBL" id="CAI3949547.1"/>
    </source>
</evidence>
<feature type="signal peptide" evidence="1">
    <location>
        <begin position="1"/>
        <end position="23"/>
    </location>
</feature>
<feature type="chain" id="PRO_5046494246" description="Sel1 repeat family protein" evidence="1">
    <location>
        <begin position="24"/>
        <end position="215"/>
    </location>
</feature>
<evidence type="ECO:0008006" key="4">
    <source>
        <dbReference type="Google" id="ProtNLM"/>
    </source>
</evidence>
<name>A0ABM9HRM0_9PROT</name>
<proteinExistence type="predicted"/>
<protein>
    <recommendedName>
        <fullName evidence="4">Sel1 repeat family protein</fullName>
    </recommendedName>
</protein>
<keyword evidence="3" id="KW-1185">Reference proteome</keyword>
<dbReference type="RefSeq" id="WP_282024181.1">
    <property type="nucleotide sequence ID" value="NZ_CAMXCH010000003.1"/>
</dbReference>
<accession>A0ABM9HRM0</accession>
<keyword evidence="1" id="KW-0732">Signal</keyword>
<dbReference type="InterPro" id="IPR006597">
    <property type="entry name" value="Sel1-like"/>
</dbReference>
<dbReference type="EMBL" id="CAMXCH010000003">
    <property type="protein sequence ID" value="CAI3949547.1"/>
    <property type="molecule type" value="Genomic_DNA"/>
</dbReference>
<organism evidence="2 3">
    <name type="scientific">Commensalibacter papalotli</name>
    <name type="common">ex Botero et al. 2024</name>
    <dbReference type="NCBI Taxonomy" id="2972766"/>
    <lineage>
        <taxon>Bacteria</taxon>
        <taxon>Pseudomonadati</taxon>
        <taxon>Pseudomonadota</taxon>
        <taxon>Alphaproteobacteria</taxon>
        <taxon>Acetobacterales</taxon>
        <taxon>Acetobacteraceae</taxon>
    </lineage>
</organism>
<dbReference type="Proteomes" id="UP001154272">
    <property type="component" value="Unassembled WGS sequence"/>
</dbReference>
<comment type="caution">
    <text evidence="2">The sequence shown here is derived from an EMBL/GenBank/DDBJ whole genome shotgun (WGS) entry which is preliminary data.</text>
</comment>
<dbReference type="InterPro" id="IPR052945">
    <property type="entry name" value="Mitotic_Regulator"/>
</dbReference>
<evidence type="ECO:0000313" key="3">
    <source>
        <dbReference type="Proteomes" id="UP001154272"/>
    </source>
</evidence>
<reference evidence="2" key="1">
    <citation type="submission" date="2022-10" db="EMBL/GenBank/DDBJ databases">
        <authorList>
            <person name="Botero Cardona J."/>
        </authorList>
    </citation>
    <scope>NUCLEOTIDE SEQUENCE</scope>
    <source>
        <strain evidence="2">R-83534</strain>
    </source>
</reference>
<dbReference type="PANTHER" id="PTHR43628:SF1">
    <property type="entry name" value="CHITIN SYNTHASE REGULATORY FACTOR 2-RELATED"/>
    <property type="match status" value="1"/>
</dbReference>
<dbReference type="InterPro" id="IPR011990">
    <property type="entry name" value="TPR-like_helical_dom_sf"/>
</dbReference>
<dbReference type="SMART" id="SM00671">
    <property type="entry name" value="SEL1"/>
    <property type="match status" value="3"/>
</dbReference>
<dbReference type="Pfam" id="PF08238">
    <property type="entry name" value="Sel1"/>
    <property type="match status" value="3"/>
</dbReference>
<gene>
    <name evidence="2" type="ORF">R83534S58_LOCUS1626</name>
</gene>
<dbReference type="SUPFAM" id="SSF81901">
    <property type="entry name" value="HCP-like"/>
    <property type="match status" value="1"/>
</dbReference>
<dbReference type="Gene3D" id="1.25.40.10">
    <property type="entry name" value="Tetratricopeptide repeat domain"/>
    <property type="match status" value="1"/>
</dbReference>
<dbReference type="PANTHER" id="PTHR43628">
    <property type="entry name" value="ACTIVATOR OF C KINASE PROTEIN 1-RELATED"/>
    <property type="match status" value="1"/>
</dbReference>